<name>A0A6J5RT87_9CAUD</name>
<evidence type="ECO:0008006" key="2">
    <source>
        <dbReference type="Google" id="ProtNLM"/>
    </source>
</evidence>
<protein>
    <recommendedName>
        <fullName evidence="2">DUF1064 domain-containing protein</fullName>
    </recommendedName>
</protein>
<sequence length="119" mass="13296">MTANKFSAKRVMLDGHEFASLAEAKRYSELKLLERAHEIKALGVHPVYPLSVNGVTIGKFTADFAYFEAGRKIVEDVKGVVTEAASLRMRIFKALYPDHELKVITKGQAKTFKQRKVAA</sequence>
<reference evidence="1" key="1">
    <citation type="submission" date="2020-05" db="EMBL/GenBank/DDBJ databases">
        <authorList>
            <person name="Chiriac C."/>
            <person name="Salcher M."/>
            <person name="Ghai R."/>
            <person name="Kavagutti S V."/>
        </authorList>
    </citation>
    <scope>NUCLEOTIDE SEQUENCE</scope>
</reference>
<gene>
    <name evidence="1" type="ORF">UFOVP1333_29</name>
</gene>
<evidence type="ECO:0000313" key="1">
    <source>
        <dbReference type="EMBL" id="CAB4199202.1"/>
    </source>
</evidence>
<accession>A0A6J5RT87</accession>
<dbReference type="InterPro" id="IPR009414">
    <property type="entry name" value="DUF1064"/>
</dbReference>
<organism evidence="1">
    <name type="scientific">uncultured Caudovirales phage</name>
    <dbReference type="NCBI Taxonomy" id="2100421"/>
    <lineage>
        <taxon>Viruses</taxon>
        <taxon>Duplodnaviria</taxon>
        <taxon>Heunggongvirae</taxon>
        <taxon>Uroviricota</taxon>
        <taxon>Caudoviricetes</taxon>
        <taxon>Peduoviridae</taxon>
        <taxon>Maltschvirus</taxon>
        <taxon>Maltschvirus maltsch</taxon>
    </lineage>
</organism>
<dbReference type="EMBL" id="LR797280">
    <property type="protein sequence ID" value="CAB4199202.1"/>
    <property type="molecule type" value="Genomic_DNA"/>
</dbReference>
<proteinExistence type="predicted"/>
<dbReference type="Pfam" id="PF06356">
    <property type="entry name" value="DUF1064"/>
    <property type="match status" value="1"/>
</dbReference>